<dbReference type="InterPro" id="IPR027417">
    <property type="entry name" value="P-loop_NTPase"/>
</dbReference>
<evidence type="ECO:0000256" key="7">
    <source>
        <dbReference type="PROSITE-ProRule" id="PRU00552"/>
    </source>
</evidence>
<dbReference type="PROSITE" id="PS51195">
    <property type="entry name" value="Q_MOTIF"/>
    <property type="match status" value="1"/>
</dbReference>
<dbReference type="PANTHER" id="PTHR47958">
    <property type="entry name" value="ATP-DEPENDENT RNA HELICASE DBP3"/>
    <property type="match status" value="1"/>
</dbReference>
<dbReference type="EC" id="3.6.4.13" evidence="1"/>
<evidence type="ECO:0000256" key="2">
    <source>
        <dbReference type="ARBA" id="ARBA00022741"/>
    </source>
</evidence>
<dbReference type="SMART" id="SM00490">
    <property type="entry name" value="HELICc"/>
    <property type="match status" value="1"/>
</dbReference>
<dbReference type="Gramene" id="TraesCS3B02G193400.3">
    <property type="protein sequence ID" value="TraesCS3B02G193400.3"/>
    <property type="gene ID" value="TraesCS3B02G193400"/>
</dbReference>
<dbReference type="PROSITE" id="PS51192">
    <property type="entry name" value="HELICASE_ATP_BIND_1"/>
    <property type="match status" value="1"/>
</dbReference>
<dbReference type="Proteomes" id="UP000019116">
    <property type="component" value="Chromosome 3B"/>
</dbReference>
<evidence type="ECO:0000259" key="10">
    <source>
        <dbReference type="PROSITE" id="PS51195"/>
    </source>
</evidence>
<evidence type="ECO:0000256" key="5">
    <source>
        <dbReference type="ARBA" id="ARBA00022840"/>
    </source>
</evidence>
<dbReference type="SMR" id="A0A3B6FP18"/>
<feature type="domain" description="DEAD-box RNA helicase Q" evidence="10">
    <location>
        <begin position="89"/>
        <end position="117"/>
    </location>
</feature>
<sequence>MSWHGVLPDEEDRIDLPLYISPATPPYISPATLLFKVRAYEMAAPDSICVHHLVARPAGGEHAKGLAELKIVEGAIGNLSREALPGPVYGFQELGLAEAVLHNLARCQFETPSPLQCYSIPMVLAGRDLLVCAQKGSGKTTALLIPVLSGLVTAPVAAGRTGRMKCVKPRALLLVPTARLVKQIGADIRKFSYRTRIRVHSKMKGKMQKCQLEAGIDIVVSTPRRLINMVRTTQVSLEAIKYLVICELGLMLDMGFEKTLRKIVDDMHIPPKSARHTLLSSGTFQPAVQKLAWDFLSDYLFITDGRLEFSIGLTKQKIELASEEEKRGLLLNLLQKQSVSSAGMQSQLRTVVFVETKGKADSLKNWLCNEGFPATVIFADSSQQERESASLPFQISGISILIAANAASPGLDVANVDHLINYDLPKSVEEYVERIRTFARVGSATSFFTESNRSIAKGLLELMIEANLEVPDWLLDYANPDYTRSVELDSEDEENDKDRYDLARSLASRKIDNIYDLACVWAELNCRRTKQSFDDSRIKTMSKDCCIAFTQQEEYKFLKFYFVKVTQHCYSPESYEKTYWHYNFIAKIKSKSGIWTEGIYFAERKLECDVETFCCSFLEPSDDGECYGCQHGEAKVRHPTRGDYERGTPDHVWLSDGDCEISDDDMVDF</sequence>
<feature type="domain" description="Helicase ATP-binding" evidence="8">
    <location>
        <begin position="120"/>
        <end position="302"/>
    </location>
</feature>
<dbReference type="InterPro" id="IPR022059">
    <property type="entry name" value="DUF3615"/>
</dbReference>
<evidence type="ECO:0000256" key="1">
    <source>
        <dbReference type="ARBA" id="ARBA00012552"/>
    </source>
</evidence>
<dbReference type="STRING" id="4565.A0A3B6FP18"/>
<feature type="short sequence motif" description="Q motif" evidence="7">
    <location>
        <begin position="89"/>
        <end position="117"/>
    </location>
</feature>
<accession>A0A3B6FP18</accession>
<proteinExistence type="predicted"/>
<protein>
    <recommendedName>
        <fullName evidence="1">RNA helicase</fullName>
        <ecNumber evidence="1">3.6.4.13</ecNumber>
    </recommendedName>
</protein>
<dbReference type="GO" id="GO:0016787">
    <property type="term" value="F:hydrolase activity"/>
    <property type="evidence" value="ECO:0007669"/>
    <property type="project" value="UniProtKB-KW"/>
</dbReference>
<dbReference type="GeneID" id="123069451"/>
<keyword evidence="3" id="KW-0378">Hydrolase</keyword>
<gene>
    <name evidence="11" type="primary">LOC123069451</name>
</gene>
<dbReference type="InterPro" id="IPR001650">
    <property type="entry name" value="Helicase_C-like"/>
</dbReference>
<reference evidence="11" key="1">
    <citation type="submission" date="2018-08" db="EMBL/GenBank/DDBJ databases">
        <authorList>
            <person name="Rossello M."/>
        </authorList>
    </citation>
    <scope>NUCLEOTIDE SEQUENCE [LARGE SCALE GENOMIC DNA]</scope>
    <source>
        <strain evidence="11">cv. Chinese Spring</strain>
    </source>
</reference>
<reference evidence="11" key="2">
    <citation type="submission" date="2018-10" db="UniProtKB">
        <authorList>
            <consortium name="EnsemblPlants"/>
        </authorList>
    </citation>
    <scope>IDENTIFICATION</scope>
</reference>
<dbReference type="SUPFAM" id="SSF52540">
    <property type="entry name" value="P-loop containing nucleoside triphosphate hydrolases"/>
    <property type="match status" value="2"/>
</dbReference>
<dbReference type="CDD" id="cd18787">
    <property type="entry name" value="SF2_C_DEAD"/>
    <property type="match status" value="1"/>
</dbReference>
<dbReference type="GO" id="GO:0003724">
    <property type="term" value="F:RNA helicase activity"/>
    <property type="evidence" value="ECO:0000318"/>
    <property type="project" value="GO_Central"/>
</dbReference>
<dbReference type="PROSITE" id="PS51194">
    <property type="entry name" value="HELICASE_CTER"/>
    <property type="match status" value="1"/>
</dbReference>
<name>A0A3B6FP18_WHEAT</name>
<evidence type="ECO:0000256" key="6">
    <source>
        <dbReference type="ARBA" id="ARBA00022884"/>
    </source>
</evidence>
<dbReference type="InterPro" id="IPR014001">
    <property type="entry name" value="Helicase_ATP-bd"/>
</dbReference>
<dbReference type="GO" id="GO:0003729">
    <property type="term" value="F:mRNA binding"/>
    <property type="evidence" value="ECO:0000318"/>
    <property type="project" value="GO_Central"/>
</dbReference>
<dbReference type="Pfam" id="PF00270">
    <property type="entry name" value="DEAD"/>
    <property type="match status" value="1"/>
</dbReference>
<evidence type="ECO:0000259" key="9">
    <source>
        <dbReference type="PROSITE" id="PS51194"/>
    </source>
</evidence>
<dbReference type="GO" id="GO:0005524">
    <property type="term" value="F:ATP binding"/>
    <property type="evidence" value="ECO:0007669"/>
    <property type="project" value="UniProtKB-KW"/>
</dbReference>
<dbReference type="Pfam" id="PF12274">
    <property type="entry name" value="DUF3615"/>
    <property type="match status" value="1"/>
</dbReference>
<evidence type="ECO:0000259" key="8">
    <source>
        <dbReference type="PROSITE" id="PS51192"/>
    </source>
</evidence>
<keyword evidence="4" id="KW-0347">Helicase</keyword>
<dbReference type="OrthoDB" id="196131at2759"/>
<keyword evidence="5" id="KW-0067">ATP-binding</keyword>
<dbReference type="GO" id="GO:0005634">
    <property type="term" value="C:nucleus"/>
    <property type="evidence" value="ECO:0000318"/>
    <property type="project" value="GO_Central"/>
</dbReference>
<dbReference type="InterPro" id="IPR014014">
    <property type="entry name" value="RNA_helicase_DEAD_Q_motif"/>
</dbReference>
<evidence type="ECO:0000256" key="3">
    <source>
        <dbReference type="ARBA" id="ARBA00022801"/>
    </source>
</evidence>
<dbReference type="Gramene" id="TraesNOR3B03G01630750.3">
    <property type="protein sequence ID" value="TraesNOR3B03G01630750.3"/>
    <property type="gene ID" value="TraesNOR3B03G01630750"/>
</dbReference>
<dbReference type="Pfam" id="PF00271">
    <property type="entry name" value="Helicase_C"/>
    <property type="match status" value="1"/>
</dbReference>
<feature type="domain" description="Helicase C-terminal" evidence="9">
    <location>
        <begin position="313"/>
        <end position="478"/>
    </location>
</feature>
<dbReference type="InterPro" id="IPR011545">
    <property type="entry name" value="DEAD/DEAH_box_helicase_dom"/>
</dbReference>
<evidence type="ECO:0000313" key="12">
    <source>
        <dbReference type="Proteomes" id="UP000019116"/>
    </source>
</evidence>
<keyword evidence="12" id="KW-1185">Reference proteome</keyword>
<keyword evidence="2" id="KW-0547">Nucleotide-binding</keyword>
<keyword evidence="6" id="KW-0694">RNA-binding</keyword>
<dbReference type="SMART" id="SM00487">
    <property type="entry name" value="DEXDc"/>
    <property type="match status" value="1"/>
</dbReference>
<dbReference type="AlphaFoldDB" id="A0A3B6FP18"/>
<dbReference type="Gene3D" id="3.40.50.300">
    <property type="entry name" value="P-loop containing nucleotide triphosphate hydrolases"/>
    <property type="match status" value="2"/>
</dbReference>
<evidence type="ECO:0000256" key="4">
    <source>
        <dbReference type="ARBA" id="ARBA00022806"/>
    </source>
</evidence>
<dbReference type="RefSeq" id="XP_044348244.1">
    <property type="nucleotide sequence ID" value="XM_044492309.1"/>
</dbReference>
<organism evidence="11">
    <name type="scientific">Triticum aestivum</name>
    <name type="common">Wheat</name>
    <dbReference type="NCBI Taxonomy" id="4565"/>
    <lineage>
        <taxon>Eukaryota</taxon>
        <taxon>Viridiplantae</taxon>
        <taxon>Streptophyta</taxon>
        <taxon>Embryophyta</taxon>
        <taxon>Tracheophyta</taxon>
        <taxon>Spermatophyta</taxon>
        <taxon>Magnoliopsida</taxon>
        <taxon>Liliopsida</taxon>
        <taxon>Poales</taxon>
        <taxon>Poaceae</taxon>
        <taxon>BOP clade</taxon>
        <taxon>Pooideae</taxon>
        <taxon>Triticodae</taxon>
        <taxon>Triticeae</taxon>
        <taxon>Triticinae</taxon>
        <taxon>Triticum</taxon>
    </lineage>
</organism>
<dbReference type="EnsemblPlants" id="TraesCS3B02G193400.3">
    <property type="protein sequence ID" value="TraesCS3B02G193400.3"/>
    <property type="gene ID" value="TraesCS3B02G193400"/>
</dbReference>
<dbReference type="Gramene" id="TraesCS3B03G0466800.3">
    <property type="protein sequence ID" value="TraesCS3B03G0466800.3.CDS"/>
    <property type="gene ID" value="TraesCS3B03G0466800"/>
</dbReference>
<evidence type="ECO:0000313" key="11">
    <source>
        <dbReference type="EnsemblPlants" id="TraesCS3B02G193400.3"/>
    </source>
</evidence>